<evidence type="ECO:0000313" key="1">
    <source>
        <dbReference type="EMBL" id="KAI0030702.1"/>
    </source>
</evidence>
<feature type="non-terminal residue" evidence="1">
    <location>
        <position position="1"/>
    </location>
</feature>
<reference evidence="1" key="1">
    <citation type="submission" date="2021-02" db="EMBL/GenBank/DDBJ databases">
        <authorList>
            <consortium name="DOE Joint Genome Institute"/>
            <person name="Ahrendt S."/>
            <person name="Looney B.P."/>
            <person name="Miyauchi S."/>
            <person name="Morin E."/>
            <person name="Drula E."/>
            <person name="Courty P.E."/>
            <person name="Chicoki N."/>
            <person name="Fauchery L."/>
            <person name="Kohler A."/>
            <person name="Kuo A."/>
            <person name="Labutti K."/>
            <person name="Pangilinan J."/>
            <person name="Lipzen A."/>
            <person name="Riley R."/>
            <person name="Andreopoulos W."/>
            <person name="He G."/>
            <person name="Johnson J."/>
            <person name="Barry K.W."/>
            <person name="Grigoriev I.V."/>
            <person name="Nagy L."/>
            <person name="Hibbett D."/>
            <person name="Henrissat B."/>
            <person name="Matheny P.B."/>
            <person name="Labbe J."/>
            <person name="Martin F."/>
        </authorList>
    </citation>
    <scope>NUCLEOTIDE SEQUENCE</scope>
    <source>
        <strain evidence="1">EC-137</strain>
    </source>
</reference>
<reference evidence="1" key="2">
    <citation type="journal article" date="2022" name="New Phytol.">
        <title>Evolutionary transition to the ectomycorrhizal habit in the genomes of a hyperdiverse lineage of mushroom-forming fungi.</title>
        <authorList>
            <person name="Looney B."/>
            <person name="Miyauchi S."/>
            <person name="Morin E."/>
            <person name="Drula E."/>
            <person name="Courty P.E."/>
            <person name="Kohler A."/>
            <person name="Kuo A."/>
            <person name="LaButti K."/>
            <person name="Pangilinan J."/>
            <person name="Lipzen A."/>
            <person name="Riley R."/>
            <person name="Andreopoulos W."/>
            <person name="He G."/>
            <person name="Johnson J."/>
            <person name="Nolan M."/>
            <person name="Tritt A."/>
            <person name="Barry K.W."/>
            <person name="Grigoriev I.V."/>
            <person name="Nagy L.G."/>
            <person name="Hibbett D."/>
            <person name="Henrissat B."/>
            <person name="Matheny P.B."/>
            <person name="Labbe J."/>
            <person name="Martin F.M."/>
        </authorList>
    </citation>
    <scope>NUCLEOTIDE SEQUENCE</scope>
    <source>
        <strain evidence="1">EC-137</strain>
    </source>
</reference>
<organism evidence="1 2">
    <name type="scientific">Vararia minispora EC-137</name>
    <dbReference type="NCBI Taxonomy" id="1314806"/>
    <lineage>
        <taxon>Eukaryota</taxon>
        <taxon>Fungi</taxon>
        <taxon>Dikarya</taxon>
        <taxon>Basidiomycota</taxon>
        <taxon>Agaricomycotina</taxon>
        <taxon>Agaricomycetes</taxon>
        <taxon>Russulales</taxon>
        <taxon>Lachnocladiaceae</taxon>
        <taxon>Vararia</taxon>
    </lineage>
</organism>
<sequence>HDDEVVDHLDVVDPEVATVGVLTNAANAIVFPPVSVYSRRPVLSLPTSDGVSGRPASIFNEQEIDAHVDQILSKRAKFRRVLRGIWAFLKTQTIQILVGLYGFLVAFWGSAIVLFLLKWINLHNAQTQGFWVELSCQIENTLFCITGLGLAPWRILDTYRTTIFDLISPTGIAKIAWYKRKTTVLRRKQGYPPLFDNDDLPDPQYDPNYMHVLSEKEQIDLHYQQIQFMESQTWYRPHGTATHRAFPINYGLAICSLNVGNSIFQAMLAACMWSMDRYTRPAWTTGCLIPFAFLCGIFSGVLIWRGGQLTKRTAHVEECLRQAL</sequence>
<proteinExistence type="predicted"/>
<name>A0ACB8QGA9_9AGAM</name>
<accession>A0ACB8QGA9</accession>
<gene>
    <name evidence="1" type="ORF">K488DRAFT_26420</name>
</gene>
<dbReference type="EMBL" id="MU273609">
    <property type="protein sequence ID" value="KAI0030702.1"/>
    <property type="molecule type" value="Genomic_DNA"/>
</dbReference>
<comment type="caution">
    <text evidence="1">The sequence shown here is derived from an EMBL/GenBank/DDBJ whole genome shotgun (WGS) entry which is preliminary data.</text>
</comment>
<dbReference type="Proteomes" id="UP000814128">
    <property type="component" value="Unassembled WGS sequence"/>
</dbReference>
<protein>
    <submittedName>
        <fullName evidence="1">Uncharacterized protein</fullName>
    </submittedName>
</protein>
<feature type="non-terminal residue" evidence="1">
    <location>
        <position position="324"/>
    </location>
</feature>
<keyword evidence="2" id="KW-1185">Reference proteome</keyword>
<evidence type="ECO:0000313" key="2">
    <source>
        <dbReference type="Proteomes" id="UP000814128"/>
    </source>
</evidence>